<feature type="binding site" evidence="4">
    <location>
        <position position="587"/>
    </location>
    <ligand>
        <name>Zn(2+)</name>
        <dbReference type="ChEBI" id="CHEBI:29105"/>
    </ligand>
</feature>
<dbReference type="CDD" id="cd01408">
    <property type="entry name" value="SIRT1"/>
    <property type="match status" value="1"/>
</dbReference>
<dbReference type="PANTHER" id="PTHR46596">
    <property type="entry name" value="SORTING NEXIN-4"/>
    <property type="match status" value="1"/>
</dbReference>
<dbReference type="InterPro" id="IPR026591">
    <property type="entry name" value="Sirtuin_cat_small_dom_sf"/>
</dbReference>
<dbReference type="InterPro" id="IPR036871">
    <property type="entry name" value="PX_dom_sf"/>
</dbReference>
<dbReference type="InterPro" id="IPR034783">
    <property type="entry name" value="SNX4"/>
</dbReference>
<name>A0A814Y885_9BILA</name>
<feature type="domain" description="PX" evidence="5">
    <location>
        <begin position="1"/>
        <end position="141"/>
    </location>
</feature>
<feature type="binding site" evidence="4">
    <location>
        <position position="608"/>
    </location>
    <ligand>
        <name>Zn(2+)</name>
        <dbReference type="ChEBI" id="CHEBI:29105"/>
    </ligand>
</feature>
<gene>
    <name evidence="7" type="ORF">CJN711_LOCUS13234</name>
</gene>
<dbReference type="SUPFAM" id="SSF52467">
    <property type="entry name" value="DHS-like NAD/FAD-binding domain"/>
    <property type="match status" value="1"/>
</dbReference>
<dbReference type="PROSITE" id="PS50305">
    <property type="entry name" value="SIRTUIN"/>
    <property type="match status" value="1"/>
</dbReference>
<dbReference type="Gene3D" id="3.30.1600.10">
    <property type="entry name" value="SIR2/SIRT2 'Small Domain"/>
    <property type="match status" value="1"/>
</dbReference>
<evidence type="ECO:0000256" key="2">
    <source>
        <dbReference type="ARBA" id="ARBA00022679"/>
    </source>
</evidence>
<organism evidence="7 8">
    <name type="scientific">Rotaria magnacalcarata</name>
    <dbReference type="NCBI Taxonomy" id="392030"/>
    <lineage>
        <taxon>Eukaryota</taxon>
        <taxon>Metazoa</taxon>
        <taxon>Spiralia</taxon>
        <taxon>Gnathifera</taxon>
        <taxon>Rotifera</taxon>
        <taxon>Eurotatoria</taxon>
        <taxon>Bdelloidea</taxon>
        <taxon>Philodinida</taxon>
        <taxon>Philodinidae</taxon>
        <taxon>Rotaria</taxon>
    </lineage>
</organism>
<comment type="caution">
    <text evidence="7">The sequence shown here is derived from an EMBL/GenBank/DDBJ whole genome shotgun (WGS) entry which is preliminary data.</text>
</comment>
<evidence type="ECO:0000313" key="7">
    <source>
        <dbReference type="EMBL" id="CAF1225719.1"/>
    </source>
</evidence>
<dbReference type="GO" id="GO:0005886">
    <property type="term" value="C:plasma membrane"/>
    <property type="evidence" value="ECO:0007669"/>
    <property type="project" value="TreeGrafter"/>
</dbReference>
<sequence length="874" mass="101287">MTEKNSTLFHQYDIQISNTERRNSSIAIQDCYIVYLIECRPKKTESSTKDIQSTCVFRRYSDFETLRNYLVAKYSWVIVPVLPEKTISHTWSKSHHDRTSVEVVERRRVLLERFLHHLCSHPTLSTDSAVQTFLLQNDGWKHIVDTSHVLNKSESLIPSFKLNLMQHERTKDKRFLDAYQYAIDLYSILYNVLRARAKVADRTFVFYQSHNQLGRLFSDWSTTEDKLGDSLQRAGHFLDSYSGQIEEYLHEEDALMDFLKHQASYCDVIKSIVEKHEQLLEDNTKQETTLGIKRTQRDAYANGKMNFSVNLLKSKLFGENEETRYTKIETMDSDINDAVLHCQNADIRVKEFNKNALIELDFYKSMKEEQMREILRSYCLLQARVAKAASKSWINIRDSFSTDTMLMSHKVSRTRFSHHNATTNLKDLSNKFSKVQINTKSSVRRFSAKSFSIDQLIESLKNGKYKRIVALVGAGISTPSGIPDFRTTGTGLYDNLQRYNIPYPEAIFELNYFYRNPKPFFDLAKELYPGKYFPNLIHYFIRYLYDQNLLHRVYTQNIDGLERIAGIPPEKIVEAHGSFMSATCQRCRQKYEGEDIRQQIFDDQIPKCTRTSRCSGIIKPDIVFFGEDLPRRFQLFVQDLPSCDCCIVMGTSLAVYPFADIVDSTTRSTTRLLINRQIVGTFLAPRPYDVTLIGDLEINVKEFLIKLDVFDKVMELMKRENEKFQNNKKYHNAIKSTTTVNGRLKTAETFIEQKRKFSTINYYRQEPQTIFQSKVLFNEATKAIIEKYNDALLFNRRRSKSTLPVLVSKPSLSSASSSSSSDSLNSSLSESELMLYAFKRPSDAKARSVRQIIPTSITKVKKNPLPNATLRIAL</sequence>
<evidence type="ECO:0000256" key="3">
    <source>
        <dbReference type="ARBA" id="ARBA00023027"/>
    </source>
</evidence>
<dbReference type="PROSITE" id="PS50195">
    <property type="entry name" value="PX"/>
    <property type="match status" value="1"/>
</dbReference>
<keyword evidence="3" id="KW-0520">NAD</keyword>
<dbReference type="GO" id="GO:2000786">
    <property type="term" value="P:positive regulation of autophagosome assembly"/>
    <property type="evidence" value="ECO:0007669"/>
    <property type="project" value="TreeGrafter"/>
</dbReference>
<dbReference type="InterPro" id="IPR029035">
    <property type="entry name" value="DHS-like_NAD/FAD-binding_dom"/>
</dbReference>
<dbReference type="Gene3D" id="3.40.50.1220">
    <property type="entry name" value="TPP-binding domain"/>
    <property type="match status" value="1"/>
</dbReference>
<comment type="similarity">
    <text evidence="1">Belongs to the sorting nexin family.</text>
</comment>
<evidence type="ECO:0000313" key="8">
    <source>
        <dbReference type="Proteomes" id="UP000663855"/>
    </source>
</evidence>
<evidence type="ECO:0000256" key="4">
    <source>
        <dbReference type="PROSITE-ProRule" id="PRU00236"/>
    </source>
</evidence>
<dbReference type="InterPro" id="IPR026590">
    <property type="entry name" value="Ssirtuin_cat_dom"/>
</dbReference>
<dbReference type="SMART" id="SM00312">
    <property type="entry name" value="PX"/>
    <property type="match status" value="1"/>
</dbReference>
<dbReference type="Gene3D" id="1.20.1270.60">
    <property type="entry name" value="Arfaptin homology (AH) domain/BAR domain"/>
    <property type="match status" value="1"/>
</dbReference>
<dbReference type="GO" id="GO:0031901">
    <property type="term" value="C:early endosome membrane"/>
    <property type="evidence" value="ECO:0007669"/>
    <property type="project" value="TreeGrafter"/>
</dbReference>
<dbReference type="Pfam" id="PF02146">
    <property type="entry name" value="SIR2"/>
    <property type="match status" value="1"/>
</dbReference>
<dbReference type="GO" id="GO:0046872">
    <property type="term" value="F:metal ion binding"/>
    <property type="evidence" value="ECO:0007669"/>
    <property type="project" value="UniProtKB-KW"/>
</dbReference>
<feature type="domain" description="Deacetylase sirtuin-type" evidence="6">
    <location>
        <begin position="446"/>
        <end position="720"/>
    </location>
</feature>
<evidence type="ECO:0000259" key="5">
    <source>
        <dbReference type="PROSITE" id="PS50195"/>
    </source>
</evidence>
<dbReference type="AlphaFoldDB" id="A0A814Y885"/>
<feature type="binding site" evidence="4">
    <location>
        <position position="584"/>
    </location>
    <ligand>
        <name>Zn(2+)</name>
        <dbReference type="ChEBI" id="CHEBI:29105"/>
    </ligand>
</feature>
<dbReference type="GO" id="GO:0031201">
    <property type="term" value="C:SNARE complex"/>
    <property type="evidence" value="ECO:0007669"/>
    <property type="project" value="TreeGrafter"/>
</dbReference>
<dbReference type="InterPro" id="IPR001683">
    <property type="entry name" value="PX_dom"/>
</dbReference>
<dbReference type="Pfam" id="PF00787">
    <property type="entry name" value="PX"/>
    <property type="match status" value="1"/>
</dbReference>
<protein>
    <submittedName>
        <fullName evidence="7">Uncharacterized protein</fullName>
    </submittedName>
</protein>
<proteinExistence type="inferred from homology"/>
<accession>A0A814Y885</accession>
<dbReference type="PANTHER" id="PTHR46596:SF1">
    <property type="entry name" value="SORTING NEXIN-4"/>
    <property type="match status" value="1"/>
</dbReference>
<dbReference type="GO" id="GO:0032266">
    <property type="term" value="F:phosphatidylinositol-3-phosphate binding"/>
    <property type="evidence" value="ECO:0007669"/>
    <property type="project" value="TreeGrafter"/>
</dbReference>
<evidence type="ECO:0000259" key="6">
    <source>
        <dbReference type="PROSITE" id="PS50305"/>
    </source>
</evidence>
<keyword evidence="2" id="KW-0808">Transferase</keyword>
<dbReference type="GO" id="GO:0015031">
    <property type="term" value="P:protein transport"/>
    <property type="evidence" value="ECO:0007669"/>
    <property type="project" value="InterPro"/>
</dbReference>
<dbReference type="SUPFAM" id="SSF64268">
    <property type="entry name" value="PX domain"/>
    <property type="match status" value="1"/>
</dbReference>
<dbReference type="Gene3D" id="3.30.1520.10">
    <property type="entry name" value="Phox-like domain"/>
    <property type="match status" value="1"/>
</dbReference>
<keyword evidence="4" id="KW-0862">Zinc</keyword>
<evidence type="ECO:0000256" key="1">
    <source>
        <dbReference type="ARBA" id="ARBA00010883"/>
    </source>
</evidence>
<dbReference type="GO" id="GO:0070403">
    <property type="term" value="F:NAD+ binding"/>
    <property type="evidence" value="ECO:0007669"/>
    <property type="project" value="InterPro"/>
</dbReference>
<dbReference type="Proteomes" id="UP000663855">
    <property type="component" value="Unassembled WGS sequence"/>
</dbReference>
<dbReference type="InterPro" id="IPR003000">
    <property type="entry name" value="Sirtuin"/>
</dbReference>
<reference evidence="7" key="1">
    <citation type="submission" date="2021-02" db="EMBL/GenBank/DDBJ databases">
        <authorList>
            <person name="Nowell W R."/>
        </authorList>
    </citation>
    <scope>NUCLEOTIDE SEQUENCE</scope>
</reference>
<feature type="binding site" evidence="4">
    <location>
        <position position="614"/>
    </location>
    <ligand>
        <name>Zn(2+)</name>
        <dbReference type="ChEBI" id="CHEBI:29105"/>
    </ligand>
</feature>
<keyword evidence="4" id="KW-0479">Metal-binding</keyword>
<dbReference type="GO" id="GO:0016740">
    <property type="term" value="F:transferase activity"/>
    <property type="evidence" value="ECO:0007669"/>
    <property type="project" value="UniProtKB-KW"/>
</dbReference>
<dbReference type="EMBL" id="CAJNOV010005801">
    <property type="protein sequence ID" value="CAF1225719.1"/>
    <property type="molecule type" value="Genomic_DNA"/>
</dbReference>
<dbReference type="InterPro" id="IPR027267">
    <property type="entry name" value="AH/BAR_dom_sf"/>
</dbReference>
<feature type="active site" description="Proton acceptor" evidence="4">
    <location>
        <position position="576"/>
    </location>
</feature>